<accession>A0A8X7UYJ5</accession>
<reference evidence="2 3" key="1">
    <citation type="submission" date="2020-02" db="EMBL/GenBank/DDBJ databases">
        <authorList>
            <person name="Ma Q."/>
            <person name="Huang Y."/>
            <person name="Song X."/>
            <person name="Pei D."/>
        </authorList>
    </citation>
    <scope>NUCLEOTIDE SEQUENCE [LARGE SCALE GENOMIC DNA]</scope>
    <source>
        <strain evidence="2">Sxm20200214</strain>
        <tissue evidence="2">Leaf</tissue>
    </source>
</reference>
<comment type="caution">
    <text evidence="2">The sequence shown here is derived from an EMBL/GenBank/DDBJ whole genome shotgun (WGS) entry which is preliminary data.</text>
</comment>
<dbReference type="AlphaFoldDB" id="A0A8X7UYJ5"/>
<organism evidence="2 3">
    <name type="scientific">Brassica carinata</name>
    <name type="common">Ethiopian mustard</name>
    <name type="synonym">Abyssinian cabbage</name>
    <dbReference type="NCBI Taxonomy" id="52824"/>
    <lineage>
        <taxon>Eukaryota</taxon>
        <taxon>Viridiplantae</taxon>
        <taxon>Streptophyta</taxon>
        <taxon>Embryophyta</taxon>
        <taxon>Tracheophyta</taxon>
        <taxon>Spermatophyta</taxon>
        <taxon>Magnoliopsida</taxon>
        <taxon>eudicotyledons</taxon>
        <taxon>Gunneridae</taxon>
        <taxon>Pentapetalae</taxon>
        <taxon>rosids</taxon>
        <taxon>malvids</taxon>
        <taxon>Brassicales</taxon>
        <taxon>Brassicaceae</taxon>
        <taxon>Brassiceae</taxon>
        <taxon>Brassica</taxon>
    </lineage>
</organism>
<feature type="compositionally biased region" description="Basic and acidic residues" evidence="1">
    <location>
        <begin position="30"/>
        <end position="39"/>
    </location>
</feature>
<protein>
    <submittedName>
        <fullName evidence="2">Uncharacterized protein</fullName>
    </submittedName>
</protein>
<sequence length="73" mass="8608">MSRSHPWKSLQASLFQPRLTTAPETSPPDSDAREGRETTTESISAELERGRMRRDRGKEGNRERRRDSRQRRR</sequence>
<proteinExistence type="predicted"/>
<feature type="region of interest" description="Disordered" evidence="1">
    <location>
        <begin position="1"/>
        <end position="73"/>
    </location>
</feature>
<keyword evidence="3" id="KW-1185">Reference proteome</keyword>
<evidence type="ECO:0000256" key="1">
    <source>
        <dbReference type="SAM" id="MobiDB-lite"/>
    </source>
</evidence>
<feature type="compositionally biased region" description="Basic and acidic residues" evidence="1">
    <location>
        <begin position="46"/>
        <end position="66"/>
    </location>
</feature>
<dbReference type="Proteomes" id="UP000886595">
    <property type="component" value="Unassembled WGS sequence"/>
</dbReference>
<name>A0A8X7UYJ5_BRACI</name>
<gene>
    <name evidence="2" type="ORF">Bca52824_042231</name>
</gene>
<dbReference type="EMBL" id="JAAMPC010000009">
    <property type="protein sequence ID" value="KAG2295562.1"/>
    <property type="molecule type" value="Genomic_DNA"/>
</dbReference>
<evidence type="ECO:0000313" key="2">
    <source>
        <dbReference type="EMBL" id="KAG2295562.1"/>
    </source>
</evidence>
<feature type="compositionally biased region" description="Polar residues" evidence="1">
    <location>
        <begin position="10"/>
        <end position="28"/>
    </location>
</feature>
<evidence type="ECO:0000313" key="3">
    <source>
        <dbReference type="Proteomes" id="UP000886595"/>
    </source>
</evidence>